<proteinExistence type="predicted"/>
<protein>
    <submittedName>
        <fullName evidence="1">Uncharacterized protein</fullName>
    </submittedName>
</protein>
<name>A0A1S5Y325_9VIRU</name>
<organism evidence="1">
    <name type="scientific">uncultured archaeal virus</name>
    <dbReference type="NCBI Taxonomy" id="1960247"/>
    <lineage>
        <taxon>Viruses</taxon>
        <taxon>environmental samples</taxon>
    </lineage>
</organism>
<evidence type="ECO:0000313" key="1">
    <source>
        <dbReference type="EMBL" id="AQQ75516.1"/>
    </source>
</evidence>
<dbReference type="EMBL" id="KY229235">
    <property type="protein sequence ID" value="AQQ75516.1"/>
    <property type="molecule type" value="Genomic_DNA"/>
</dbReference>
<gene>
    <name evidence="1" type="ORF">JDFR1000234_41</name>
</gene>
<reference evidence="1" key="1">
    <citation type="journal article" date="2017" name="MBio">
        <title>Viruses in the Oceanic Basement.</title>
        <authorList>
            <person name="Nigro O.D."/>
            <person name="Jungbluth S.P."/>
            <person name="Steward G.F."/>
            <person name="Rappe M.S."/>
        </authorList>
    </citation>
    <scope>NUCLEOTIDE SEQUENCE</scope>
    <source>
        <strain evidence="1">JdFR1000234</strain>
    </source>
</reference>
<accession>A0A1S5Y325</accession>
<sequence length="106" mass="12818">MFEKVKTIFEKIKGKPKVLGKKVKIVDVKIDSKESCVWVTIEYQNQKFQIILNYRYPTFTGEWFYESFEDIYKKLVELAREKIQDAETKESLFRKLQELKEQEIEV</sequence>